<dbReference type="CDD" id="cd07989">
    <property type="entry name" value="LPLAT_AGPAT-like"/>
    <property type="match status" value="1"/>
</dbReference>
<dbReference type="SUPFAM" id="SSF69593">
    <property type="entry name" value="Glycerol-3-phosphate (1)-acyltransferase"/>
    <property type="match status" value="1"/>
</dbReference>
<organism evidence="5 6">
    <name type="scientific">Phytohabitans aurantiacus</name>
    <dbReference type="NCBI Taxonomy" id="3016789"/>
    <lineage>
        <taxon>Bacteria</taxon>
        <taxon>Bacillati</taxon>
        <taxon>Actinomycetota</taxon>
        <taxon>Actinomycetes</taxon>
        <taxon>Micromonosporales</taxon>
        <taxon>Micromonosporaceae</taxon>
    </lineage>
</organism>
<feature type="domain" description="Phospholipid/glycerol acyltransferase" evidence="4">
    <location>
        <begin position="85"/>
        <end position="202"/>
    </location>
</feature>
<dbReference type="EMBL" id="BSDI01000042">
    <property type="protein sequence ID" value="GLI01239.1"/>
    <property type="molecule type" value="Genomic_DNA"/>
</dbReference>
<keyword evidence="2" id="KW-0012">Acyltransferase</keyword>
<sequence length="307" mass="34207">MGLIRDVKVLTGGRDWRGRSRTPRSAAAHEPPEPPREFPTGWARTQVAQAARRALQRGVLTPLTWSQTRPEVQGRERLDALKGPVVFVANHSSHLDTPLILGSIPQHLQKRVAVGAAADYFFDARWRAAVTALVFNAFPVERHRSRRLRSLAPYLLAKGWSLLLFPEGTRSEDGWMSPLRLGAAHLCVTQGVPIVPIALRGTYAAMPRGRNWPIPGRARVVVRYGTPLHPAEGEGARAFNVRVGDSITQLWSEEDLGWYGSLRAQARGELALPSGQQFPASSWRRTWESTRPLVDRAPRRAWRPPSS</sequence>
<gene>
    <name evidence="5" type="ORF">Pa4123_65150</name>
</gene>
<evidence type="ECO:0000313" key="6">
    <source>
        <dbReference type="Proteomes" id="UP001144280"/>
    </source>
</evidence>
<evidence type="ECO:0000259" key="4">
    <source>
        <dbReference type="SMART" id="SM00563"/>
    </source>
</evidence>
<evidence type="ECO:0000256" key="2">
    <source>
        <dbReference type="ARBA" id="ARBA00023315"/>
    </source>
</evidence>
<dbReference type="SMART" id="SM00563">
    <property type="entry name" value="PlsC"/>
    <property type="match status" value="1"/>
</dbReference>
<protein>
    <recommendedName>
        <fullName evidence="4">Phospholipid/glycerol acyltransferase domain-containing protein</fullName>
    </recommendedName>
</protein>
<dbReference type="RefSeq" id="WP_281902114.1">
    <property type="nucleotide sequence ID" value="NZ_BSDI01000042.1"/>
</dbReference>
<evidence type="ECO:0000256" key="1">
    <source>
        <dbReference type="ARBA" id="ARBA00022679"/>
    </source>
</evidence>
<dbReference type="PANTHER" id="PTHR10434">
    <property type="entry name" value="1-ACYL-SN-GLYCEROL-3-PHOSPHATE ACYLTRANSFERASE"/>
    <property type="match status" value="1"/>
</dbReference>
<dbReference type="Proteomes" id="UP001144280">
    <property type="component" value="Unassembled WGS sequence"/>
</dbReference>
<keyword evidence="1" id="KW-0808">Transferase</keyword>
<name>A0ABQ5R378_9ACTN</name>
<dbReference type="PANTHER" id="PTHR10434:SF11">
    <property type="entry name" value="1-ACYL-SN-GLYCEROL-3-PHOSPHATE ACYLTRANSFERASE"/>
    <property type="match status" value="1"/>
</dbReference>
<dbReference type="Pfam" id="PF01553">
    <property type="entry name" value="Acyltransferase"/>
    <property type="match status" value="1"/>
</dbReference>
<reference evidence="5" key="1">
    <citation type="submission" date="2022-12" db="EMBL/GenBank/DDBJ databases">
        <title>New Phytohabitans aurantiacus sp. RD004123 nov., an actinomycete isolated from soil.</title>
        <authorList>
            <person name="Triningsih D.W."/>
            <person name="Harunari E."/>
            <person name="Igarashi Y."/>
        </authorList>
    </citation>
    <scope>NUCLEOTIDE SEQUENCE</scope>
    <source>
        <strain evidence="5">RD004123</strain>
    </source>
</reference>
<dbReference type="InterPro" id="IPR002123">
    <property type="entry name" value="Plipid/glycerol_acylTrfase"/>
</dbReference>
<proteinExistence type="predicted"/>
<evidence type="ECO:0000256" key="3">
    <source>
        <dbReference type="SAM" id="MobiDB-lite"/>
    </source>
</evidence>
<accession>A0ABQ5R378</accession>
<evidence type="ECO:0000313" key="5">
    <source>
        <dbReference type="EMBL" id="GLI01239.1"/>
    </source>
</evidence>
<keyword evidence="6" id="KW-1185">Reference proteome</keyword>
<comment type="caution">
    <text evidence="5">The sequence shown here is derived from an EMBL/GenBank/DDBJ whole genome shotgun (WGS) entry which is preliminary data.</text>
</comment>
<feature type="region of interest" description="Disordered" evidence="3">
    <location>
        <begin position="14"/>
        <end position="40"/>
    </location>
</feature>